<evidence type="ECO:0000313" key="1">
    <source>
        <dbReference type="EMBL" id="KKK59618.1"/>
    </source>
</evidence>
<proteinExistence type="predicted"/>
<accession>A0A0F8WSG3</accession>
<protein>
    <submittedName>
        <fullName evidence="1">Uncharacterized protein</fullName>
    </submittedName>
</protein>
<dbReference type="AlphaFoldDB" id="A0A0F8WSG3"/>
<dbReference type="EMBL" id="LAZR01063381">
    <property type="protein sequence ID" value="KKK59618.1"/>
    <property type="molecule type" value="Genomic_DNA"/>
</dbReference>
<organism evidence="1">
    <name type="scientific">marine sediment metagenome</name>
    <dbReference type="NCBI Taxonomy" id="412755"/>
    <lineage>
        <taxon>unclassified sequences</taxon>
        <taxon>metagenomes</taxon>
        <taxon>ecological metagenomes</taxon>
    </lineage>
</organism>
<feature type="non-terminal residue" evidence="1">
    <location>
        <position position="141"/>
    </location>
</feature>
<sequence>MYRLASSPNDYKLCHALARSTSLEDRRLEYPTIMGIDDDILIGFVSTMQKGGLLAVGQMAVKKGRLRSVVAGKLLTALENVLRLSGVSWYYIPVQRDRDDLMELVSGFAERLDDTDDGNAWFKRKIDVQSRRELSGADSRG</sequence>
<gene>
    <name evidence="1" type="ORF">LCGC14_3032610</name>
</gene>
<name>A0A0F8WSG3_9ZZZZ</name>
<comment type="caution">
    <text evidence="1">The sequence shown here is derived from an EMBL/GenBank/DDBJ whole genome shotgun (WGS) entry which is preliminary data.</text>
</comment>
<reference evidence="1" key="1">
    <citation type="journal article" date="2015" name="Nature">
        <title>Complex archaea that bridge the gap between prokaryotes and eukaryotes.</title>
        <authorList>
            <person name="Spang A."/>
            <person name="Saw J.H."/>
            <person name="Jorgensen S.L."/>
            <person name="Zaremba-Niedzwiedzka K."/>
            <person name="Martijn J."/>
            <person name="Lind A.E."/>
            <person name="van Eijk R."/>
            <person name="Schleper C."/>
            <person name="Guy L."/>
            <person name="Ettema T.J."/>
        </authorList>
    </citation>
    <scope>NUCLEOTIDE SEQUENCE</scope>
</reference>